<accession>A0ABV9KHD4</accession>
<dbReference type="Gene3D" id="2.50.20.10">
    <property type="entry name" value="Lipoprotein localisation LolA/LolB/LppX"/>
    <property type="match status" value="1"/>
</dbReference>
<dbReference type="Pfam" id="PF03548">
    <property type="entry name" value="LolA"/>
    <property type="match status" value="1"/>
</dbReference>
<dbReference type="PANTHER" id="PTHR35869:SF1">
    <property type="entry name" value="OUTER-MEMBRANE LIPOPROTEIN CARRIER PROTEIN"/>
    <property type="match status" value="1"/>
</dbReference>
<feature type="signal peptide" evidence="2">
    <location>
        <begin position="1"/>
        <end position="25"/>
    </location>
</feature>
<keyword evidence="1 2" id="KW-0732">Signal</keyword>
<evidence type="ECO:0000313" key="3">
    <source>
        <dbReference type="EMBL" id="MFC4668971.1"/>
    </source>
</evidence>
<keyword evidence="3" id="KW-0449">Lipoprotein</keyword>
<comment type="caution">
    <text evidence="3">The sequence shown here is derived from an EMBL/GenBank/DDBJ whole genome shotgun (WGS) entry which is preliminary data.</text>
</comment>
<keyword evidence="4" id="KW-1185">Reference proteome</keyword>
<dbReference type="PANTHER" id="PTHR35869">
    <property type="entry name" value="OUTER-MEMBRANE LIPOPROTEIN CARRIER PROTEIN"/>
    <property type="match status" value="1"/>
</dbReference>
<feature type="chain" id="PRO_5046595722" evidence="2">
    <location>
        <begin position="26"/>
        <end position="204"/>
    </location>
</feature>
<dbReference type="InterPro" id="IPR004564">
    <property type="entry name" value="OM_lipoprot_carrier_LolA-like"/>
</dbReference>
<dbReference type="SUPFAM" id="SSF89392">
    <property type="entry name" value="Prokaryotic lipoproteins and lipoprotein localization factors"/>
    <property type="match status" value="1"/>
</dbReference>
<dbReference type="Proteomes" id="UP001595973">
    <property type="component" value="Unassembled WGS sequence"/>
</dbReference>
<evidence type="ECO:0000313" key="4">
    <source>
        <dbReference type="Proteomes" id="UP001595973"/>
    </source>
</evidence>
<evidence type="ECO:0000256" key="2">
    <source>
        <dbReference type="SAM" id="SignalP"/>
    </source>
</evidence>
<reference evidence="4" key="1">
    <citation type="journal article" date="2019" name="Int. J. Syst. Evol. Microbiol.">
        <title>The Global Catalogue of Microorganisms (GCM) 10K type strain sequencing project: providing services to taxonomists for standard genome sequencing and annotation.</title>
        <authorList>
            <consortium name="The Broad Institute Genomics Platform"/>
            <consortium name="The Broad Institute Genome Sequencing Center for Infectious Disease"/>
            <person name="Wu L."/>
            <person name="Ma J."/>
        </authorList>
    </citation>
    <scope>NUCLEOTIDE SEQUENCE [LARGE SCALE GENOMIC DNA]</scope>
    <source>
        <strain evidence="4">CGMCC 4.7283</strain>
    </source>
</reference>
<dbReference type="InterPro" id="IPR029046">
    <property type="entry name" value="LolA/LolB/LppX"/>
</dbReference>
<organism evidence="3 4">
    <name type="scientific">Seohaeicola nanhaiensis</name>
    <dbReference type="NCBI Taxonomy" id="1387282"/>
    <lineage>
        <taxon>Bacteria</taxon>
        <taxon>Pseudomonadati</taxon>
        <taxon>Pseudomonadota</taxon>
        <taxon>Alphaproteobacteria</taxon>
        <taxon>Rhodobacterales</taxon>
        <taxon>Roseobacteraceae</taxon>
        <taxon>Seohaeicola</taxon>
    </lineage>
</organism>
<sequence length="204" mass="22240">MEFMITRRAFAGGLALLSTLSPALAEDKLSLDALSAYLNTIQTAQSEFTQFNEDGSKSTGMLYIKRPGRMRFEYAPPNSGVVIAGSGAVILHDKKSNQPPETYPLKRTPLNLILARKVDLGQAKMVMSHSFDGTFTVVRAQDPKDPEIGFIDLMFSANPIALKQWVITNEQGTRTAVVLNGLTPGVTLPDSMFQTTVSGRSSNR</sequence>
<dbReference type="CDD" id="cd16325">
    <property type="entry name" value="LolA"/>
    <property type="match status" value="1"/>
</dbReference>
<name>A0ABV9KHD4_9RHOB</name>
<proteinExistence type="predicted"/>
<gene>
    <name evidence="3" type="ORF">ACFO5X_10435</name>
</gene>
<protein>
    <submittedName>
        <fullName evidence="3">Outer membrane lipoprotein carrier protein LolA</fullName>
    </submittedName>
</protein>
<dbReference type="EMBL" id="JBHSGI010000009">
    <property type="protein sequence ID" value="MFC4668971.1"/>
    <property type="molecule type" value="Genomic_DNA"/>
</dbReference>
<evidence type="ECO:0000256" key="1">
    <source>
        <dbReference type="ARBA" id="ARBA00022729"/>
    </source>
</evidence>
<dbReference type="RefSeq" id="WP_380717369.1">
    <property type="nucleotide sequence ID" value="NZ_JBHSGI010000009.1"/>
</dbReference>